<reference evidence="2" key="2">
    <citation type="journal article" date="2010" name="Science">
        <title>The genome of the Western clawed frog Xenopus tropicalis.</title>
        <authorList>
            <person name="Hellsten U."/>
            <person name="Harland R.M."/>
            <person name="Gilchrist M.J."/>
            <person name="Hendrix D."/>
            <person name="Jurka J."/>
            <person name="Kapitonov V."/>
            <person name="Ovcharenko I."/>
            <person name="Putnam N.H."/>
            <person name="Shu S."/>
            <person name="Taher L."/>
            <person name="Blitz I.L."/>
            <person name="Blumberg B."/>
            <person name="Dichmann D.S."/>
            <person name="Dubchak I."/>
            <person name="Amaya E."/>
            <person name="Detter J.C."/>
            <person name="Fletcher R."/>
            <person name="Gerhard D.S."/>
            <person name="Goodstein D."/>
            <person name="Graves T."/>
            <person name="Grigoriev I.V."/>
            <person name="Grimwood J."/>
            <person name="Kawashima T."/>
            <person name="Lindquist E."/>
            <person name="Lucas S.M."/>
            <person name="Mead P.E."/>
            <person name="Mitros T."/>
            <person name="Ogino H."/>
            <person name="Ohta Y."/>
            <person name="Poliakov A.V."/>
            <person name="Pollet N."/>
            <person name="Robert J."/>
            <person name="Salamov A."/>
            <person name="Sater A.K."/>
            <person name="Schmutz J."/>
            <person name="Terry A."/>
            <person name="Vize P.D."/>
            <person name="Warren W.C."/>
            <person name="Wells D."/>
            <person name="Wills A."/>
            <person name="Wilson R.K."/>
            <person name="Zimmerman L.B."/>
            <person name="Zorn A.M."/>
            <person name="Grainger R."/>
            <person name="Grammer T."/>
            <person name="Khokha M.K."/>
            <person name="Richardson P.M."/>
            <person name="Rokhsar D.S."/>
        </authorList>
    </citation>
    <scope>NUCLEOTIDE SEQUENCE [LARGE SCALE GENOMIC DNA]</scope>
    <source>
        <strain evidence="2">Nigerian</strain>
    </source>
</reference>
<evidence type="ECO:0000256" key="1">
    <source>
        <dbReference type="SAM" id="SignalP"/>
    </source>
</evidence>
<feature type="non-terminal residue" evidence="2">
    <location>
        <position position="53"/>
    </location>
</feature>
<feature type="signal peptide" evidence="1">
    <location>
        <begin position="1"/>
        <end position="24"/>
    </location>
</feature>
<reference evidence="2" key="1">
    <citation type="submission" date="2009-11" db="EMBL/GenBank/DDBJ databases">
        <authorList>
            <consortium name="US DOE Joint Genome Institute (JGI-PGF)"/>
            <person name="Ottilar R."/>
            <person name="Schmutz J."/>
            <person name="Salamov A."/>
            <person name="Cheng J.F."/>
            <person name="Lucas S."/>
            <person name="Pitluck S."/>
            <person name="Gundlach H."/>
            <person name="Guo Y."/>
            <person name="Haberer G."/>
            <person name="Nasrallah J."/>
            <person name="Mayer K.F.X."/>
            <person name="van de Peer Y."/>
            <person name="Weigel D."/>
            <person name="Grigoriev I.V."/>
        </authorList>
    </citation>
    <scope>NUCLEOTIDE SEQUENCE</scope>
    <source>
        <strain evidence="2">Nigerian</strain>
    </source>
</reference>
<dbReference type="EMBL" id="KV460718">
    <property type="protein sequence ID" value="OCA15871.1"/>
    <property type="molecule type" value="Genomic_DNA"/>
</dbReference>
<protein>
    <submittedName>
        <fullName evidence="2">Uncharacterized protein</fullName>
    </submittedName>
</protein>
<feature type="chain" id="PRO_5008619360" evidence="1">
    <location>
        <begin position="25"/>
        <end position="53"/>
    </location>
</feature>
<dbReference type="AlphaFoldDB" id="A0A1B8XYZ5"/>
<keyword evidence="1" id="KW-0732">Signal</keyword>
<organism evidence="2">
    <name type="scientific">Xenopus tropicalis</name>
    <name type="common">Western clawed frog</name>
    <name type="synonym">Silurana tropicalis</name>
    <dbReference type="NCBI Taxonomy" id="8364"/>
    <lineage>
        <taxon>Eukaryota</taxon>
        <taxon>Metazoa</taxon>
        <taxon>Chordata</taxon>
        <taxon>Craniata</taxon>
        <taxon>Vertebrata</taxon>
        <taxon>Euteleostomi</taxon>
        <taxon>Amphibia</taxon>
        <taxon>Batrachia</taxon>
        <taxon>Anura</taxon>
        <taxon>Pipoidea</taxon>
        <taxon>Pipidae</taxon>
        <taxon>Xenopodinae</taxon>
        <taxon>Xenopus</taxon>
        <taxon>Silurana</taxon>
    </lineage>
</organism>
<sequence length="53" mass="6180">MDTNSALRLPLWVCCLFFLPAVWNSEFDQDPLPATANPQEDPSRYEDLHFRIV</sequence>
<accession>A0A1B8XYZ5</accession>
<name>A0A1B8XYZ5_XENTR</name>
<reference evidence="2" key="3">
    <citation type="submission" date="2016-05" db="EMBL/GenBank/DDBJ databases">
        <title>WGS assembly of Xenopus tropicalis.</title>
        <authorList>
            <person name="Sessions A."/>
            <person name="Jenkins J."/>
            <person name="Mitros T."/>
            <person name="Lyons J.T."/>
            <person name="Dichmann D.S."/>
            <person name="Robert J."/>
            <person name="Harland R.M."/>
            <person name="Rokhsar D.S."/>
        </authorList>
    </citation>
    <scope>NUCLEOTIDE SEQUENCE</scope>
    <source>
        <strain evidence="2">Nigerian</strain>
    </source>
</reference>
<proteinExistence type="predicted"/>
<evidence type="ECO:0000313" key="2">
    <source>
        <dbReference type="EMBL" id="OCA15871.1"/>
    </source>
</evidence>
<gene>
    <name evidence="2" type="ORF">XENTR_v900290351mg</name>
</gene>